<keyword evidence="2" id="KW-1185">Reference proteome</keyword>
<name>A0ABX0STQ2_9PSEU</name>
<gene>
    <name evidence="1" type="ORF">FHX46_002851</name>
</gene>
<evidence type="ECO:0000313" key="2">
    <source>
        <dbReference type="Proteomes" id="UP000754495"/>
    </source>
</evidence>
<dbReference type="Proteomes" id="UP000754495">
    <property type="component" value="Unassembled WGS sequence"/>
</dbReference>
<accession>A0ABX0STQ2</accession>
<dbReference type="EMBL" id="JAANOU010000001">
    <property type="protein sequence ID" value="NIH80321.1"/>
    <property type="molecule type" value="Genomic_DNA"/>
</dbReference>
<reference evidence="1 2" key="1">
    <citation type="submission" date="2020-03" db="EMBL/GenBank/DDBJ databases">
        <title>Sequencing the genomes of 1000 actinobacteria strains.</title>
        <authorList>
            <person name="Klenk H.-P."/>
        </authorList>
    </citation>
    <scope>NUCLEOTIDE SEQUENCE [LARGE SCALE GENOMIC DNA]</scope>
    <source>
        <strain evidence="1 2">DSM 45668</strain>
    </source>
</reference>
<sequence length="35" mass="4136">MLLVPVVILISTVSMQKFEAVMLETDPLRDRDRYR</sequence>
<proteinExistence type="predicted"/>
<organism evidence="1 2">
    <name type="scientific">Amycolatopsis viridis</name>
    <dbReference type="NCBI Taxonomy" id="185678"/>
    <lineage>
        <taxon>Bacteria</taxon>
        <taxon>Bacillati</taxon>
        <taxon>Actinomycetota</taxon>
        <taxon>Actinomycetes</taxon>
        <taxon>Pseudonocardiales</taxon>
        <taxon>Pseudonocardiaceae</taxon>
        <taxon>Amycolatopsis</taxon>
    </lineage>
</organism>
<protein>
    <submittedName>
        <fullName evidence="1">Uncharacterized protein</fullName>
    </submittedName>
</protein>
<evidence type="ECO:0000313" key="1">
    <source>
        <dbReference type="EMBL" id="NIH80321.1"/>
    </source>
</evidence>
<comment type="caution">
    <text evidence="1">The sequence shown here is derived from an EMBL/GenBank/DDBJ whole genome shotgun (WGS) entry which is preliminary data.</text>
</comment>